<dbReference type="InterPro" id="IPR050155">
    <property type="entry name" value="HAD-like_hydrolase_sf"/>
</dbReference>
<dbReference type="InterPro" id="IPR023214">
    <property type="entry name" value="HAD_sf"/>
</dbReference>
<keyword evidence="2" id="KW-1185">Reference proteome</keyword>
<dbReference type="RefSeq" id="WP_317521776.1">
    <property type="nucleotide sequence ID" value="NZ_JAWJZI010000003.1"/>
</dbReference>
<comment type="caution">
    <text evidence="1">The sequence shown here is derived from an EMBL/GenBank/DDBJ whole genome shotgun (WGS) entry which is preliminary data.</text>
</comment>
<dbReference type="Pfam" id="PF13419">
    <property type="entry name" value="HAD_2"/>
    <property type="match status" value="1"/>
</dbReference>
<reference evidence="1 2" key="1">
    <citation type="submission" date="2023-10" db="EMBL/GenBank/DDBJ databases">
        <title>Marine bacteria isolated from horseshoe crab.</title>
        <authorList>
            <person name="Cheng T.H."/>
        </authorList>
    </citation>
    <scope>NUCLEOTIDE SEQUENCE [LARGE SCALE GENOMIC DNA]</scope>
    <source>
        <strain evidence="1 2">HSC6</strain>
    </source>
</reference>
<dbReference type="EMBL" id="JAWJZI010000003">
    <property type="protein sequence ID" value="MDV5169005.1"/>
    <property type="molecule type" value="Genomic_DNA"/>
</dbReference>
<dbReference type="SFLD" id="SFLDS00003">
    <property type="entry name" value="Haloacid_Dehalogenase"/>
    <property type="match status" value="1"/>
</dbReference>
<dbReference type="SFLD" id="SFLDG01129">
    <property type="entry name" value="C1.5:_HAD__Beta-PGM__Phosphata"/>
    <property type="match status" value="1"/>
</dbReference>
<dbReference type="PANTHER" id="PTHR43434:SF20">
    <property type="entry name" value="5'-NUCLEOTIDASE"/>
    <property type="match status" value="1"/>
</dbReference>
<dbReference type="SUPFAM" id="SSF56784">
    <property type="entry name" value="HAD-like"/>
    <property type="match status" value="1"/>
</dbReference>
<organism evidence="1 2">
    <name type="scientific">Photobacterium rosenbergii</name>
    <dbReference type="NCBI Taxonomy" id="294936"/>
    <lineage>
        <taxon>Bacteria</taxon>
        <taxon>Pseudomonadati</taxon>
        <taxon>Pseudomonadota</taxon>
        <taxon>Gammaproteobacteria</taxon>
        <taxon>Vibrionales</taxon>
        <taxon>Vibrionaceae</taxon>
        <taxon>Photobacterium</taxon>
    </lineage>
</organism>
<dbReference type="Proteomes" id="UP001186452">
    <property type="component" value="Unassembled WGS sequence"/>
</dbReference>
<sequence length="210" mass="23786">MKYETLIFDLDGTISDPKLGIVRSMNHALAAHGYNTRSEEEIARYIGPPLDQTFMELVESRQSSLILDLVDTYRQRYSEIGYAENHLYAGIRESLDKLKQQGKYRLGVCTSKRADFASQILALFDLHDHFEFVDGGDVGIEKWQQLQALKQNGVISDKSLMIGDRYVDLTAAHRNGLQSAGVLWGYGSKAELEQHSPRFLFAEPNELTQL</sequence>
<protein>
    <submittedName>
        <fullName evidence="1">HAD hydrolase-like protein</fullName>
    </submittedName>
</protein>
<proteinExistence type="predicted"/>
<dbReference type="InterPro" id="IPR023198">
    <property type="entry name" value="PGP-like_dom2"/>
</dbReference>
<dbReference type="InterPro" id="IPR041492">
    <property type="entry name" value="HAD_2"/>
</dbReference>
<evidence type="ECO:0000313" key="1">
    <source>
        <dbReference type="EMBL" id="MDV5169005.1"/>
    </source>
</evidence>
<dbReference type="InterPro" id="IPR036412">
    <property type="entry name" value="HAD-like_sf"/>
</dbReference>
<name>A0ABU3ZFW4_9GAMM</name>
<dbReference type="PANTHER" id="PTHR43434">
    <property type="entry name" value="PHOSPHOGLYCOLATE PHOSPHATASE"/>
    <property type="match status" value="1"/>
</dbReference>
<gene>
    <name evidence="1" type="ORF">R2X38_08335</name>
</gene>
<evidence type="ECO:0000313" key="2">
    <source>
        <dbReference type="Proteomes" id="UP001186452"/>
    </source>
</evidence>
<dbReference type="Gene3D" id="1.10.150.240">
    <property type="entry name" value="Putative phosphatase, domain 2"/>
    <property type="match status" value="1"/>
</dbReference>
<accession>A0ABU3ZFW4</accession>
<dbReference type="Gene3D" id="3.40.50.1000">
    <property type="entry name" value="HAD superfamily/HAD-like"/>
    <property type="match status" value="1"/>
</dbReference>